<dbReference type="VEuPathDB" id="FungiDB:BD410DRAFT_723030"/>
<dbReference type="Gene3D" id="3.40.50.300">
    <property type="entry name" value="P-loop containing nucleotide triphosphate hydrolases"/>
    <property type="match status" value="2"/>
</dbReference>
<protein>
    <submittedName>
        <fullName evidence="1">Uncharacterized protein</fullName>
    </submittedName>
</protein>
<dbReference type="InterPro" id="IPR027417">
    <property type="entry name" value="P-loop_NTPase"/>
</dbReference>
<dbReference type="Proteomes" id="UP000294933">
    <property type="component" value="Unassembled WGS sequence"/>
</dbReference>
<reference evidence="1 2" key="1">
    <citation type="submission" date="2018-06" db="EMBL/GenBank/DDBJ databases">
        <title>A transcriptomic atlas of mushroom development highlights an independent origin of complex multicellularity.</title>
        <authorList>
            <consortium name="DOE Joint Genome Institute"/>
            <person name="Krizsan K."/>
            <person name="Almasi E."/>
            <person name="Merenyi Z."/>
            <person name="Sahu N."/>
            <person name="Viragh M."/>
            <person name="Koszo T."/>
            <person name="Mondo S."/>
            <person name="Kiss B."/>
            <person name="Balint B."/>
            <person name="Kues U."/>
            <person name="Barry K."/>
            <person name="Hegedus J.C."/>
            <person name="Henrissat B."/>
            <person name="Johnson J."/>
            <person name="Lipzen A."/>
            <person name="Ohm R."/>
            <person name="Nagy I."/>
            <person name="Pangilinan J."/>
            <person name="Yan J."/>
            <person name="Xiong Y."/>
            <person name="Grigoriev I.V."/>
            <person name="Hibbett D.S."/>
            <person name="Nagy L.G."/>
        </authorList>
    </citation>
    <scope>NUCLEOTIDE SEQUENCE [LARGE SCALE GENOMIC DNA]</scope>
    <source>
        <strain evidence="1 2">SZMC22713</strain>
    </source>
</reference>
<organism evidence="1 2">
    <name type="scientific">Rickenella mellea</name>
    <dbReference type="NCBI Taxonomy" id="50990"/>
    <lineage>
        <taxon>Eukaryota</taxon>
        <taxon>Fungi</taxon>
        <taxon>Dikarya</taxon>
        <taxon>Basidiomycota</taxon>
        <taxon>Agaricomycotina</taxon>
        <taxon>Agaricomycetes</taxon>
        <taxon>Hymenochaetales</taxon>
        <taxon>Rickenellaceae</taxon>
        <taxon>Rickenella</taxon>
    </lineage>
</organism>
<evidence type="ECO:0000313" key="2">
    <source>
        <dbReference type="Proteomes" id="UP000294933"/>
    </source>
</evidence>
<dbReference type="STRING" id="50990.A0A4Y7Q4Z2"/>
<dbReference type="EMBL" id="ML170175">
    <property type="protein sequence ID" value="TDL22356.1"/>
    <property type="molecule type" value="Genomic_DNA"/>
</dbReference>
<name>A0A4Y7Q4Z2_9AGAM</name>
<proteinExistence type="predicted"/>
<dbReference type="OrthoDB" id="6362633at2759"/>
<accession>A0A4Y7Q4Z2</accession>
<sequence length="201" mass="22281">MDQTAQELAKYPIDRLERTPSDTRILVGLGGVPGLATLIVTHFTSEQSRAYGSTAVAVSIDGWLLTLGQLDSLPDPQHARKNRGVHWTFDALGMHPSSNPFSQVTVLTAPGCYHSVPDPIKDSLAVQPTDRIVNLEGIYAFFTLEPWIQAGEVLDERWLIDEDPDEAKRRVIQRNFETGVTNLEEATRSNSTRLVRTSSLL</sequence>
<keyword evidence="2" id="KW-1185">Reference proteome</keyword>
<dbReference type="AlphaFoldDB" id="A0A4Y7Q4Z2"/>
<gene>
    <name evidence="1" type="ORF">BD410DRAFT_723030</name>
</gene>
<evidence type="ECO:0000313" key="1">
    <source>
        <dbReference type="EMBL" id="TDL22356.1"/>
    </source>
</evidence>